<name>A0A5J4YXL5_PORPP</name>
<dbReference type="GO" id="GO:0003700">
    <property type="term" value="F:DNA-binding transcription factor activity"/>
    <property type="evidence" value="ECO:0007669"/>
    <property type="project" value="InterPro"/>
</dbReference>
<evidence type="ECO:0000256" key="1">
    <source>
        <dbReference type="SAM" id="MobiDB-lite"/>
    </source>
</evidence>
<dbReference type="AlphaFoldDB" id="A0A5J4YXL5"/>
<protein>
    <recommendedName>
        <fullName evidence="2">BZIP domain-containing protein</fullName>
    </recommendedName>
</protein>
<feature type="region of interest" description="Disordered" evidence="1">
    <location>
        <begin position="88"/>
        <end position="180"/>
    </location>
</feature>
<sequence>MGATELNMSASDAASEIVKVKERVNQDAVQGNDKDRTRDRNRAKAARFRARKRAELESHISKYMTVQRENASLRAQILEMELRMTEMQHILENGRSSQKPEQQEQPQTAQSTPSSSHGSTTEYCMSEDLDFFMPEGTDWSTSDAMSRSDQMVNLGPEIPEDEAETEDEGDDVMGFWFGPR</sequence>
<evidence type="ECO:0000313" key="3">
    <source>
        <dbReference type="EMBL" id="KAA8495403.1"/>
    </source>
</evidence>
<reference evidence="4" key="1">
    <citation type="journal article" date="2019" name="Nat. Commun.">
        <title>Expansion of phycobilisome linker gene families in mesophilic red algae.</title>
        <authorList>
            <person name="Lee J."/>
            <person name="Kim D."/>
            <person name="Bhattacharya D."/>
            <person name="Yoon H.S."/>
        </authorList>
    </citation>
    <scope>NUCLEOTIDE SEQUENCE [LARGE SCALE GENOMIC DNA]</scope>
    <source>
        <strain evidence="4">CCMP 1328</strain>
    </source>
</reference>
<gene>
    <name evidence="3" type="ORF">FVE85_1558</name>
</gene>
<feature type="compositionally biased region" description="Acidic residues" evidence="1">
    <location>
        <begin position="158"/>
        <end position="171"/>
    </location>
</feature>
<dbReference type="Proteomes" id="UP000324585">
    <property type="component" value="Unassembled WGS sequence"/>
</dbReference>
<feature type="domain" description="BZIP" evidence="2">
    <location>
        <begin position="34"/>
        <end position="81"/>
    </location>
</feature>
<feature type="compositionally biased region" description="Low complexity" evidence="1">
    <location>
        <begin position="96"/>
        <end position="116"/>
    </location>
</feature>
<feature type="compositionally biased region" description="Basic and acidic residues" evidence="1">
    <location>
        <begin position="32"/>
        <end position="42"/>
    </location>
</feature>
<keyword evidence="4" id="KW-1185">Reference proteome</keyword>
<evidence type="ECO:0000313" key="4">
    <source>
        <dbReference type="Proteomes" id="UP000324585"/>
    </source>
</evidence>
<proteinExistence type="predicted"/>
<dbReference type="InterPro" id="IPR046347">
    <property type="entry name" value="bZIP_sf"/>
</dbReference>
<dbReference type="Gene3D" id="1.20.5.170">
    <property type="match status" value="1"/>
</dbReference>
<comment type="caution">
    <text evidence="3">The sequence shown here is derived from an EMBL/GenBank/DDBJ whole genome shotgun (WGS) entry which is preliminary data.</text>
</comment>
<evidence type="ECO:0000259" key="2">
    <source>
        <dbReference type="Pfam" id="PF07716"/>
    </source>
</evidence>
<feature type="compositionally biased region" description="Polar residues" evidence="1">
    <location>
        <begin position="138"/>
        <end position="151"/>
    </location>
</feature>
<dbReference type="EMBL" id="VRMN01000003">
    <property type="protein sequence ID" value="KAA8495403.1"/>
    <property type="molecule type" value="Genomic_DNA"/>
</dbReference>
<dbReference type="Pfam" id="PF07716">
    <property type="entry name" value="bZIP_2"/>
    <property type="match status" value="1"/>
</dbReference>
<dbReference type="InterPro" id="IPR004827">
    <property type="entry name" value="bZIP"/>
</dbReference>
<feature type="region of interest" description="Disordered" evidence="1">
    <location>
        <begin position="19"/>
        <end position="42"/>
    </location>
</feature>
<dbReference type="SUPFAM" id="SSF57959">
    <property type="entry name" value="Leucine zipper domain"/>
    <property type="match status" value="1"/>
</dbReference>
<accession>A0A5J4YXL5</accession>
<organism evidence="3 4">
    <name type="scientific">Porphyridium purpureum</name>
    <name type="common">Red alga</name>
    <name type="synonym">Porphyridium cruentum</name>
    <dbReference type="NCBI Taxonomy" id="35688"/>
    <lineage>
        <taxon>Eukaryota</taxon>
        <taxon>Rhodophyta</taxon>
        <taxon>Bangiophyceae</taxon>
        <taxon>Porphyridiales</taxon>
        <taxon>Porphyridiaceae</taxon>
        <taxon>Porphyridium</taxon>
    </lineage>
</organism>